<name>A0A8K0QVN1_9PLEO</name>
<proteinExistence type="predicted"/>
<sequence length="284" mass="31684">MADEFFSNIKSHFDDYDITPDQISTLTATIGNTITSEDAARCLTLYPEASFTPVELTQRLGGLWTLLNDTAVRLPSSQETIISVLQAIRKLPKAKVPAGEGEDYMDFDDGFYWKELTGWANNWADAFGSYASRFLIEPAKSDEDRTDRKKTWTNACAYSARLTATGDEALSSYGSGLDRATRAISEALESDTGDKEPESLEAAAEVFINAASELYRRCKEGRTDGMLAGKAKLWQGHKGFSLTRWQFWLKRWDVLAQQKDISDHGREFAQKALKAMQEAEGAED</sequence>
<gene>
    <name evidence="1" type="ORF">FB567DRAFT_190873</name>
</gene>
<accession>A0A8K0QVN1</accession>
<dbReference type="PANTHER" id="PTHR38797">
    <property type="entry name" value="NUCLEAR PORE COMPLEX PROTEIN NUP85-RELATED"/>
    <property type="match status" value="1"/>
</dbReference>
<organism evidence="1 2">
    <name type="scientific">Paraphoma chrysanthemicola</name>
    <dbReference type="NCBI Taxonomy" id="798071"/>
    <lineage>
        <taxon>Eukaryota</taxon>
        <taxon>Fungi</taxon>
        <taxon>Dikarya</taxon>
        <taxon>Ascomycota</taxon>
        <taxon>Pezizomycotina</taxon>
        <taxon>Dothideomycetes</taxon>
        <taxon>Pleosporomycetidae</taxon>
        <taxon>Pleosporales</taxon>
        <taxon>Pleosporineae</taxon>
        <taxon>Phaeosphaeriaceae</taxon>
        <taxon>Paraphoma</taxon>
    </lineage>
</organism>
<comment type="caution">
    <text evidence="1">The sequence shown here is derived from an EMBL/GenBank/DDBJ whole genome shotgun (WGS) entry which is preliminary data.</text>
</comment>
<evidence type="ECO:0000313" key="1">
    <source>
        <dbReference type="EMBL" id="KAH7074148.1"/>
    </source>
</evidence>
<dbReference type="InterPro" id="IPR053204">
    <property type="entry name" value="Oxopyrrolidines_Biosynth-assoc"/>
</dbReference>
<dbReference type="OrthoDB" id="3350591at2759"/>
<protein>
    <submittedName>
        <fullName evidence="1">Uncharacterized protein</fullName>
    </submittedName>
</protein>
<dbReference type="AlphaFoldDB" id="A0A8K0QVN1"/>
<dbReference type="EMBL" id="JAGMVJ010000021">
    <property type="protein sequence ID" value="KAH7074148.1"/>
    <property type="molecule type" value="Genomic_DNA"/>
</dbReference>
<reference evidence="1" key="1">
    <citation type="journal article" date="2021" name="Nat. Commun.">
        <title>Genetic determinants of endophytism in the Arabidopsis root mycobiome.</title>
        <authorList>
            <person name="Mesny F."/>
            <person name="Miyauchi S."/>
            <person name="Thiergart T."/>
            <person name="Pickel B."/>
            <person name="Atanasova L."/>
            <person name="Karlsson M."/>
            <person name="Huettel B."/>
            <person name="Barry K.W."/>
            <person name="Haridas S."/>
            <person name="Chen C."/>
            <person name="Bauer D."/>
            <person name="Andreopoulos W."/>
            <person name="Pangilinan J."/>
            <person name="LaButti K."/>
            <person name="Riley R."/>
            <person name="Lipzen A."/>
            <person name="Clum A."/>
            <person name="Drula E."/>
            <person name="Henrissat B."/>
            <person name="Kohler A."/>
            <person name="Grigoriev I.V."/>
            <person name="Martin F.M."/>
            <person name="Hacquard S."/>
        </authorList>
    </citation>
    <scope>NUCLEOTIDE SEQUENCE</scope>
    <source>
        <strain evidence="1">MPI-SDFR-AT-0120</strain>
    </source>
</reference>
<keyword evidence="2" id="KW-1185">Reference proteome</keyword>
<evidence type="ECO:0000313" key="2">
    <source>
        <dbReference type="Proteomes" id="UP000813461"/>
    </source>
</evidence>
<dbReference type="Proteomes" id="UP000813461">
    <property type="component" value="Unassembled WGS sequence"/>
</dbReference>
<dbReference type="PANTHER" id="PTHR38797:SF4">
    <property type="entry name" value="NUCLEAR PORE COMPLEX PROTEIN NUP85"/>
    <property type="match status" value="1"/>
</dbReference>
<dbReference type="InterPro" id="IPR022085">
    <property type="entry name" value="OpdG"/>
</dbReference>
<dbReference type="Pfam" id="PF12311">
    <property type="entry name" value="DUF3632"/>
    <property type="match status" value="1"/>
</dbReference>